<feature type="domain" description="HTH myb-type" evidence="4">
    <location>
        <begin position="188"/>
        <end position="242"/>
    </location>
</feature>
<evidence type="ECO:0000313" key="5">
    <source>
        <dbReference type="EMBL" id="CAA2613615.1"/>
    </source>
</evidence>
<feature type="compositionally biased region" description="Basic and acidic residues" evidence="2">
    <location>
        <begin position="134"/>
        <end position="143"/>
    </location>
</feature>
<dbReference type="SUPFAM" id="SSF46689">
    <property type="entry name" value="Homeodomain-like"/>
    <property type="match status" value="1"/>
</dbReference>
<protein>
    <submittedName>
        <fullName evidence="5">Uncharacterized protein</fullName>
    </submittedName>
</protein>
<dbReference type="InterPro" id="IPR001005">
    <property type="entry name" value="SANT/Myb"/>
</dbReference>
<evidence type="ECO:0000256" key="1">
    <source>
        <dbReference type="ARBA" id="ARBA00023125"/>
    </source>
</evidence>
<organism evidence="5">
    <name type="scientific">Spirodela intermedia</name>
    <name type="common">Intermediate duckweed</name>
    <dbReference type="NCBI Taxonomy" id="51605"/>
    <lineage>
        <taxon>Eukaryota</taxon>
        <taxon>Viridiplantae</taxon>
        <taxon>Streptophyta</taxon>
        <taxon>Embryophyta</taxon>
        <taxon>Tracheophyta</taxon>
        <taxon>Spermatophyta</taxon>
        <taxon>Magnoliopsida</taxon>
        <taxon>Liliopsida</taxon>
        <taxon>Araceae</taxon>
        <taxon>Lemnoideae</taxon>
        <taxon>Spirodela</taxon>
    </lineage>
</organism>
<name>A0A7I8I7C1_SPIIN</name>
<evidence type="ECO:0000256" key="2">
    <source>
        <dbReference type="SAM" id="MobiDB-lite"/>
    </source>
</evidence>
<dbReference type="Gene3D" id="1.10.246.220">
    <property type="match status" value="1"/>
</dbReference>
<feature type="compositionally biased region" description="Low complexity" evidence="2">
    <location>
        <begin position="152"/>
        <end position="161"/>
    </location>
</feature>
<dbReference type="SMART" id="SM00717">
    <property type="entry name" value="SANT"/>
    <property type="match status" value="1"/>
</dbReference>
<evidence type="ECO:0000259" key="4">
    <source>
        <dbReference type="PROSITE" id="PS51294"/>
    </source>
</evidence>
<feature type="region of interest" description="Disordered" evidence="2">
    <location>
        <begin position="58"/>
        <end position="172"/>
    </location>
</feature>
<sequence>MRWRTAIKEAGECGGAGAITAVEHWMGSGRSLREYLRVALKEMGPQLLELVARAVIDDEEEEEEEEAVDAKPSNSGVCQEAVERKEQSGDEPVEISGGGLDVEPSKESLEQSTSAETERTAALAEQASPDASMDEDHRSKELGLEDENAVQSPSGKSSSCSRGAYLATPRRRRVPSLRLQEIAKFVRTRKIKRWTPQEEDALREAVKKHGKGNWKIILHSHREAFEERTEVDLKDKWRNMTR</sequence>
<evidence type="ECO:0000313" key="6">
    <source>
        <dbReference type="Proteomes" id="UP001189122"/>
    </source>
</evidence>
<dbReference type="EMBL" id="LR743588">
    <property type="protein sequence ID" value="CAA2613615.1"/>
    <property type="molecule type" value="Genomic_DNA"/>
</dbReference>
<feature type="compositionally biased region" description="Acidic residues" evidence="2">
    <location>
        <begin position="58"/>
        <end position="67"/>
    </location>
</feature>
<dbReference type="PANTHER" id="PTHR46993">
    <property type="entry name" value="MYB TRANSCRIPTION FACTOR"/>
    <property type="match status" value="1"/>
</dbReference>
<dbReference type="Proteomes" id="UP001189122">
    <property type="component" value="Unassembled WGS sequence"/>
</dbReference>
<dbReference type="InterPro" id="IPR009057">
    <property type="entry name" value="Homeodomain-like_sf"/>
</dbReference>
<evidence type="ECO:0000259" key="3">
    <source>
        <dbReference type="PROSITE" id="PS50090"/>
    </source>
</evidence>
<dbReference type="PROSITE" id="PS51294">
    <property type="entry name" value="HTH_MYB"/>
    <property type="match status" value="1"/>
</dbReference>
<dbReference type="AlphaFoldDB" id="A0A7I8I7C1"/>
<keyword evidence="6" id="KW-1185">Reference proteome</keyword>
<dbReference type="PANTHER" id="PTHR46993:SF6">
    <property type="entry name" value="MYB TRANSCRIPTION FACTOR"/>
    <property type="match status" value="1"/>
</dbReference>
<dbReference type="GO" id="GO:0003677">
    <property type="term" value="F:DNA binding"/>
    <property type="evidence" value="ECO:0007669"/>
    <property type="project" value="UniProtKB-KW"/>
</dbReference>
<dbReference type="PROSITE" id="PS50090">
    <property type="entry name" value="MYB_LIKE"/>
    <property type="match status" value="1"/>
</dbReference>
<keyword evidence="1" id="KW-0238">DNA-binding</keyword>
<dbReference type="Pfam" id="PF00249">
    <property type="entry name" value="Myb_DNA-binding"/>
    <property type="match status" value="1"/>
</dbReference>
<reference evidence="5 6" key="1">
    <citation type="submission" date="2019-12" db="EMBL/GenBank/DDBJ databases">
        <authorList>
            <person name="Scholz U."/>
            <person name="Mascher M."/>
            <person name="Fiebig A."/>
        </authorList>
    </citation>
    <scope>NUCLEOTIDE SEQUENCE</scope>
</reference>
<proteinExistence type="predicted"/>
<feature type="domain" description="Myb-like" evidence="3">
    <location>
        <begin position="193"/>
        <end position="241"/>
    </location>
</feature>
<dbReference type="EMBL" id="CACRZD030000001">
    <property type="protein sequence ID" value="CAA6653430.1"/>
    <property type="molecule type" value="Genomic_DNA"/>
</dbReference>
<gene>
    <name evidence="5" type="ORF">SI7747_01000020</name>
</gene>
<dbReference type="CDD" id="cd11660">
    <property type="entry name" value="SANT_TRF"/>
    <property type="match status" value="1"/>
</dbReference>
<accession>A0A7I8I7C1</accession>
<dbReference type="InterPro" id="IPR017930">
    <property type="entry name" value="Myb_dom"/>
</dbReference>